<dbReference type="PANTHER" id="PTHR24184">
    <property type="entry name" value="SI:CH211-189E2.2"/>
    <property type="match status" value="1"/>
</dbReference>
<dbReference type="EMBL" id="MK500345">
    <property type="protein sequence ID" value="QBK87199.1"/>
    <property type="molecule type" value="Genomic_DNA"/>
</dbReference>
<dbReference type="PANTHER" id="PTHR24184:SF11">
    <property type="entry name" value="ANKYRIN REPEAT AND SOCS BOX CONTAINING 3"/>
    <property type="match status" value="1"/>
</dbReference>
<dbReference type="SUPFAM" id="SSF48403">
    <property type="entry name" value="Ankyrin repeat"/>
    <property type="match status" value="1"/>
</dbReference>
<gene>
    <name evidence="1" type="ORF">LCMAC201_01010</name>
</gene>
<accession>A0A481YVS2</accession>
<name>A0A481YVS2_9VIRU</name>
<dbReference type="SMART" id="SM00248">
    <property type="entry name" value="ANK"/>
    <property type="match status" value="5"/>
</dbReference>
<sequence>MNYAITDLTSFSKQDLLTLANYYNLSLSGNKSKLARTIATQLYAGSPTEFRMHVPVRSHKIGYMPNDDLIAAVKSNNLELVKELVSLENINLDLQDKGGNTALMWAVDRENYDIVKLLVDNNANLDLQNKNEDTALMMAVFINNFDIVKLLVDNNANLDIQKKYGNTALMLAVFINNFDIVKLLVDNNANLDLQKDGNTALDIAKKKNLPLIIKLLRPKLPFNPQWYQTCSDDLDIITQESWTDLAKEQEPDDPVTIRFPAGPGQPERVECGARENFIQMWKTAPTMVPWVPNPDSGESRLLSGEPLVDNSGHGAIPISGPKFWKITLYHYIMNPELLEEGYSNYIAEKLVNKKLRYGNKKGTFGESETHGQHKTYIYKLKVME</sequence>
<dbReference type="Gene3D" id="1.25.40.20">
    <property type="entry name" value="Ankyrin repeat-containing domain"/>
    <property type="match status" value="3"/>
</dbReference>
<dbReference type="Pfam" id="PF00023">
    <property type="entry name" value="Ank"/>
    <property type="match status" value="1"/>
</dbReference>
<proteinExistence type="predicted"/>
<organism evidence="1">
    <name type="scientific">Marseillevirus LCMAC201</name>
    <dbReference type="NCBI Taxonomy" id="2506605"/>
    <lineage>
        <taxon>Viruses</taxon>
        <taxon>Varidnaviria</taxon>
        <taxon>Bamfordvirae</taxon>
        <taxon>Nucleocytoviricota</taxon>
        <taxon>Megaviricetes</taxon>
        <taxon>Pimascovirales</taxon>
        <taxon>Pimascovirales incertae sedis</taxon>
        <taxon>Marseilleviridae</taxon>
    </lineage>
</organism>
<dbReference type="PROSITE" id="PS50088">
    <property type="entry name" value="ANK_REPEAT"/>
    <property type="match status" value="3"/>
</dbReference>
<dbReference type="Pfam" id="PF12796">
    <property type="entry name" value="Ank_2"/>
    <property type="match status" value="1"/>
</dbReference>
<protein>
    <submittedName>
        <fullName evidence="1">Ankyrin repeat protein</fullName>
    </submittedName>
</protein>
<evidence type="ECO:0000313" key="1">
    <source>
        <dbReference type="EMBL" id="QBK87199.1"/>
    </source>
</evidence>
<reference evidence="1" key="1">
    <citation type="journal article" date="2019" name="MBio">
        <title>Virus Genomes from Deep Sea Sediments Expand the Ocean Megavirome and Support Independent Origins of Viral Gigantism.</title>
        <authorList>
            <person name="Backstrom D."/>
            <person name="Yutin N."/>
            <person name="Jorgensen S.L."/>
            <person name="Dharamshi J."/>
            <person name="Homa F."/>
            <person name="Zaremba-Niedwiedzka K."/>
            <person name="Spang A."/>
            <person name="Wolf Y.I."/>
            <person name="Koonin E.V."/>
            <person name="Ettema T.J."/>
        </authorList>
    </citation>
    <scope>NUCLEOTIDE SEQUENCE</scope>
</reference>
<dbReference type="PROSITE" id="PS50297">
    <property type="entry name" value="ANK_REP_REGION"/>
    <property type="match status" value="3"/>
</dbReference>
<dbReference type="InterPro" id="IPR036770">
    <property type="entry name" value="Ankyrin_rpt-contain_sf"/>
</dbReference>
<dbReference type="InterPro" id="IPR002110">
    <property type="entry name" value="Ankyrin_rpt"/>
</dbReference>